<keyword evidence="3" id="KW-0547">Nucleotide-binding</keyword>
<feature type="domain" description="Checkpoint protein RAD24-like helical bundle" evidence="9">
    <location>
        <begin position="633"/>
        <end position="764"/>
    </location>
</feature>
<proteinExistence type="inferred from homology"/>
<evidence type="ECO:0000256" key="4">
    <source>
        <dbReference type="ARBA" id="ARBA00022763"/>
    </source>
</evidence>
<dbReference type="Pfam" id="PF25812">
    <property type="entry name" value="RAD24_helical"/>
    <property type="match status" value="1"/>
</dbReference>
<comment type="similarity">
    <text evidence="2">Belongs to the rad17/RAD24 family.</text>
</comment>
<keyword evidence="6" id="KW-0539">Nucleus</keyword>
<dbReference type="Proteomes" id="UP000316270">
    <property type="component" value="Chromosome 1"/>
</dbReference>
<dbReference type="GO" id="GO:0005634">
    <property type="term" value="C:nucleus"/>
    <property type="evidence" value="ECO:0007669"/>
    <property type="project" value="UniProtKB-SubCell"/>
</dbReference>
<dbReference type="Pfam" id="PF03215">
    <property type="entry name" value="Rad17"/>
    <property type="match status" value="1"/>
</dbReference>
<feature type="compositionally biased region" description="Polar residues" evidence="8">
    <location>
        <begin position="168"/>
        <end position="195"/>
    </location>
</feature>
<dbReference type="STRING" id="50376.A0A517KY11"/>
<dbReference type="GO" id="GO:0003682">
    <property type="term" value="F:chromatin binding"/>
    <property type="evidence" value="ECO:0007669"/>
    <property type="project" value="TreeGrafter"/>
</dbReference>
<feature type="region of interest" description="Disordered" evidence="8">
    <location>
        <begin position="928"/>
        <end position="969"/>
    </location>
</feature>
<dbReference type="GO" id="GO:0006281">
    <property type="term" value="P:DNA repair"/>
    <property type="evidence" value="ECO:0007669"/>
    <property type="project" value="InterPro"/>
</dbReference>
<accession>A0A517KY11</accession>
<comment type="subcellular location">
    <subcellularLocation>
        <location evidence="1">Nucleus</location>
    </subcellularLocation>
</comment>
<dbReference type="PANTHER" id="PTHR12172">
    <property type="entry name" value="CELL CYCLE CHECKPOINT PROTEIN RAD17"/>
    <property type="match status" value="1"/>
</dbReference>
<evidence type="ECO:0000256" key="8">
    <source>
        <dbReference type="SAM" id="MobiDB-lite"/>
    </source>
</evidence>
<dbReference type="SUPFAM" id="SSF52540">
    <property type="entry name" value="P-loop containing nucleoside triphosphate hydrolases"/>
    <property type="match status" value="1"/>
</dbReference>
<sequence>MHARGMGTRAMAGDRKIEAARVLWASISVADVRGLQSLVQSADPNKRSTNGNVDASPLASGWCGLETTGILVTMADESSSGIDVSTVEAARGVFESELGDKDFLSKRLNRNDTTANCPSSMGKLRLPRKKTAIILSSSDDDEHVAAPKIHSLGTKPRSLPVSEKENGSRTTKAQEPSRGSNARATPSASPSSQRSIKLAPTKPKTKPSKPQSKTIYSFFNTATQKQRFKAPASPESKLSSSIQVEEDLIQDDDSLGEEMASLGQTKFGSQYPVPVRRKRKRDGFDDGLADSSALPRGSQVFKKPTINSSGSPAAVTIVDSRPWTDRFGPANMDELAVHKKKVQDVRTWLESVVSGRGRQRLLILKGSAGTGKTATVSVLSKELDLRVSEWKNVGTSGGSEQGFVSMSAQFEDFIARTGTFGVLDMSGLEGQRGQEASKKEEVQKRLITIEEFPNTFSRTSSGLNSFRSAVIQYLEASTPAIDVLFSGKQSALRNTTPIVMIISETLLSTSTAAADSFTAYRLLGPEILSHPGVTVIEFNPIAPTFMTKALDLVVQKEARHSGRKTAPGPLVIKHLAETGDIRSAISSLQFLCLRGDDQDDWSGKIRTTKIKRGSEAPLSKMETASLESITQRESTLGIFHAVGKVVYNKRESPLATDTPPPQPPSHLPQYVRSKVSEVDIEALLAELGTDIQTFVAAVHENYVLSCEGLDTEDTLDHVNGCIDSLSDADILSPDRFASSDNRTILPGTGTDSLRQEELSFQTTVRGLLFNLPHPVKRSAPPTNLRNKGKGLGRGAANQMFYPVSMRLWRRREELEQLLELFIIKMRDGTLKGGTQKAGGFQGAKPTGVEAWRVNRYGGVPTPSTSTTSTPANDADQDLSMSFFANGSSARSEMLLERLPYMTMIERKKNSFGSSTLYKELERLTKVTGGAGLNGNEEEELEAEAESTEQWSTDKPIDDNKKKSKFGITKGGSQAGIVKAKLESLVLEDDDIEDD</sequence>
<feature type="region of interest" description="Disordered" evidence="8">
    <location>
        <begin position="277"/>
        <end position="313"/>
    </location>
</feature>
<reference evidence="10 11" key="1">
    <citation type="submission" date="2019-07" db="EMBL/GenBank/DDBJ databases">
        <title>Finished genome of Venturia effusa.</title>
        <authorList>
            <person name="Young C.A."/>
            <person name="Cox M.P."/>
            <person name="Ganley A.R.D."/>
            <person name="David W.J."/>
        </authorList>
    </citation>
    <scope>NUCLEOTIDE SEQUENCE [LARGE SCALE GENOMIC DNA]</scope>
    <source>
        <strain evidence="11">albino</strain>
    </source>
</reference>
<protein>
    <recommendedName>
        <fullName evidence="9">Checkpoint protein RAD24-like helical bundle domain-containing protein</fullName>
    </recommendedName>
</protein>
<evidence type="ECO:0000313" key="11">
    <source>
        <dbReference type="Proteomes" id="UP000316270"/>
    </source>
</evidence>
<dbReference type="AlphaFoldDB" id="A0A517KY11"/>
<dbReference type="PANTHER" id="PTHR12172:SF0">
    <property type="entry name" value="CELL CYCLE CHECKPOINT PROTEIN RAD17"/>
    <property type="match status" value="1"/>
</dbReference>
<name>A0A517KY11_9PEZI</name>
<keyword evidence="11" id="KW-1185">Reference proteome</keyword>
<dbReference type="GO" id="GO:0005524">
    <property type="term" value="F:ATP binding"/>
    <property type="evidence" value="ECO:0007669"/>
    <property type="project" value="UniProtKB-KW"/>
</dbReference>
<keyword evidence="5" id="KW-0067">ATP-binding</keyword>
<organism evidence="10 11">
    <name type="scientific">Venturia effusa</name>
    <dbReference type="NCBI Taxonomy" id="50376"/>
    <lineage>
        <taxon>Eukaryota</taxon>
        <taxon>Fungi</taxon>
        <taxon>Dikarya</taxon>
        <taxon>Ascomycota</taxon>
        <taxon>Pezizomycotina</taxon>
        <taxon>Dothideomycetes</taxon>
        <taxon>Pleosporomycetidae</taxon>
        <taxon>Venturiales</taxon>
        <taxon>Venturiaceae</taxon>
        <taxon>Venturia</taxon>
    </lineage>
</organism>
<keyword evidence="7" id="KW-0131">Cell cycle</keyword>
<dbReference type="InterPro" id="IPR027417">
    <property type="entry name" value="P-loop_NTPase"/>
</dbReference>
<evidence type="ECO:0000256" key="5">
    <source>
        <dbReference type="ARBA" id="ARBA00022840"/>
    </source>
</evidence>
<feature type="compositionally biased region" description="Acidic residues" evidence="8">
    <location>
        <begin position="935"/>
        <end position="946"/>
    </location>
</feature>
<keyword evidence="4" id="KW-0227">DNA damage</keyword>
<evidence type="ECO:0000313" key="10">
    <source>
        <dbReference type="EMBL" id="QDS68260.1"/>
    </source>
</evidence>
<feature type="region of interest" description="Disordered" evidence="8">
    <location>
        <begin position="136"/>
        <end position="213"/>
    </location>
</feature>
<dbReference type="GO" id="GO:0033314">
    <property type="term" value="P:mitotic DNA replication checkpoint signaling"/>
    <property type="evidence" value="ECO:0007669"/>
    <property type="project" value="TreeGrafter"/>
</dbReference>
<evidence type="ECO:0000256" key="6">
    <source>
        <dbReference type="ARBA" id="ARBA00023242"/>
    </source>
</evidence>
<dbReference type="OrthoDB" id="10265971at2759"/>
<dbReference type="GO" id="GO:0003689">
    <property type="term" value="F:DNA clamp loader activity"/>
    <property type="evidence" value="ECO:0007669"/>
    <property type="project" value="TreeGrafter"/>
</dbReference>
<evidence type="ECO:0000256" key="1">
    <source>
        <dbReference type="ARBA" id="ARBA00004123"/>
    </source>
</evidence>
<dbReference type="InterPro" id="IPR004582">
    <property type="entry name" value="Checkpoint_prot_Rad17_Rad24"/>
</dbReference>
<evidence type="ECO:0000259" key="9">
    <source>
        <dbReference type="Pfam" id="PF25812"/>
    </source>
</evidence>
<evidence type="ECO:0000256" key="2">
    <source>
        <dbReference type="ARBA" id="ARBA00006168"/>
    </source>
</evidence>
<dbReference type="EMBL" id="CP042185">
    <property type="protein sequence ID" value="QDS68260.1"/>
    <property type="molecule type" value="Genomic_DNA"/>
</dbReference>
<gene>
    <name evidence="10" type="ORF">FKW77_010624</name>
</gene>
<dbReference type="InterPro" id="IPR057927">
    <property type="entry name" value="RAD24-like_helical"/>
</dbReference>
<evidence type="ECO:0000256" key="3">
    <source>
        <dbReference type="ARBA" id="ARBA00022741"/>
    </source>
</evidence>
<evidence type="ECO:0000256" key="7">
    <source>
        <dbReference type="ARBA" id="ARBA00023306"/>
    </source>
</evidence>
<dbReference type="Gene3D" id="3.40.50.300">
    <property type="entry name" value="P-loop containing nucleotide triphosphate hydrolases"/>
    <property type="match status" value="1"/>
</dbReference>
<dbReference type="GO" id="GO:0000077">
    <property type="term" value="P:DNA damage checkpoint signaling"/>
    <property type="evidence" value="ECO:0007669"/>
    <property type="project" value="TreeGrafter"/>
</dbReference>